<dbReference type="AlphaFoldDB" id="A0A553YWU3"/>
<comment type="caution">
    <text evidence="2">The sequence shown here is derived from an EMBL/GenBank/DDBJ whole genome shotgun (WGS) entry which is preliminary data.</text>
</comment>
<accession>A0A553YWU3</accession>
<dbReference type="Proteomes" id="UP000320888">
    <property type="component" value="Unassembled WGS sequence"/>
</dbReference>
<feature type="region of interest" description="Disordered" evidence="1">
    <location>
        <begin position="56"/>
        <end position="94"/>
    </location>
</feature>
<protein>
    <submittedName>
        <fullName evidence="2">Uncharacterized protein</fullName>
    </submittedName>
</protein>
<evidence type="ECO:0000313" key="2">
    <source>
        <dbReference type="EMBL" id="TSB33690.1"/>
    </source>
</evidence>
<sequence>MSATDDFEPLRLRPYVLLPDPEEPPPAPAFPPGDARPPLAALPDLRGLRGVRPVARAGAVPRARPGLAGPTSRTVRCPEPGAEAPAPPGARPGKRAVPAVLAMAGTAVAVTAGLLGGEPFADRRDRAAPPSDDTAVPTAE</sequence>
<feature type="region of interest" description="Disordered" evidence="1">
    <location>
        <begin position="1"/>
        <end position="40"/>
    </location>
</feature>
<dbReference type="EMBL" id="VKLS01000383">
    <property type="protein sequence ID" value="TSB33690.1"/>
    <property type="molecule type" value="Genomic_DNA"/>
</dbReference>
<organism evidence="2 3">
    <name type="scientific">Streptomyces benahoarensis</name>
    <dbReference type="NCBI Taxonomy" id="2595054"/>
    <lineage>
        <taxon>Bacteria</taxon>
        <taxon>Bacillati</taxon>
        <taxon>Actinomycetota</taxon>
        <taxon>Actinomycetes</taxon>
        <taxon>Kitasatosporales</taxon>
        <taxon>Streptomycetaceae</taxon>
        <taxon>Streptomyces</taxon>
    </lineage>
</organism>
<feature type="region of interest" description="Disordered" evidence="1">
    <location>
        <begin position="118"/>
        <end position="140"/>
    </location>
</feature>
<feature type="non-terminal residue" evidence="2">
    <location>
        <position position="140"/>
    </location>
</feature>
<proteinExistence type="predicted"/>
<evidence type="ECO:0000256" key="1">
    <source>
        <dbReference type="SAM" id="MobiDB-lite"/>
    </source>
</evidence>
<reference evidence="2 3" key="1">
    <citation type="submission" date="2019-07" db="EMBL/GenBank/DDBJ databases">
        <title>Draft genome for Streptomyces benahoarensis MZ03-48.</title>
        <authorList>
            <person name="Gonzalez-Pimentel J.L."/>
        </authorList>
    </citation>
    <scope>NUCLEOTIDE SEQUENCE [LARGE SCALE GENOMIC DNA]</scope>
    <source>
        <strain evidence="2 3">MZ03-48</strain>
    </source>
</reference>
<name>A0A553YWU3_9ACTN</name>
<gene>
    <name evidence="2" type="ORF">FNZ23_23200</name>
</gene>
<feature type="compositionally biased region" description="Low complexity" evidence="1">
    <location>
        <begin position="56"/>
        <end position="70"/>
    </location>
</feature>
<evidence type="ECO:0000313" key="3">
    <source>
        <dbReference type="Proteomes" id="UP000320888"/>
    </source>
</evidence>
<keyword evidence="3" id="KW-1185">Reference proteome</keyword>
<feature type="compositionally biased region" description="Pro residues" evidence="1">
    <location>
        <begin position="24"/>
        <end position="35"/>
    </location>
</feature>